<accession>N8WZ51</accession>
<evidence type="ECO:0000256" key="6">
    <source>
        <dbReference type="ARBA" id="ARBA00026066"/>
    </source>
</evidence>
<dbReference type="eggNOG" id="COG0314">
    <property type="taxonomic scope" value="Bacteria"/>
</dbReference>
<evidence type="ECO:0000256" key="8">
    <source>
        <dbReference type="ARBA" id="ARBA00030407"/>
    </source>
</evidence>
<reference evidence="13 14" key="1">
    <citation type="submission" date="2013-02" db="EMBL/GenBank/DDBJ databases">
        <title>The Genome Sequence of Acinetobacter guillouiae NIPH 991.</title>
        <authorList>
            <consortium name="The Broad Institute Genome Sequencing Platform"/>
            <consortium name="The Broad Institute Genome Sequencing Center for Infectious Disease"/>
            <person name="Cerqueira G."/>
            <person name="Feldgarden M."/>
            <person name="Courvalin P."/>
            <person name="Perichon B."/>
            <person name="Grillot-Courvalin C."/>
            <person name="Clermont D."/>
            <person name="Rocha E."/>
            <person name="Yoon E.-J."/>
            <person name="Nemec A."/>
            <person name="Walker B."/>
            <person name="Young S.K."/>
            <person name="Zeng Q."/>
            <person name="Gargeya S."/>
            <person name="Fitzgerald M."/>
            <person name="Haas B."/>
            <person name="Abouelleil A."/>
            <person name="Alvarado L."/>
            <person name="Arachchi H.M."/>
            <person name="Berlin A.M."/>
            <person name="Chapman S.B."/>
            <person name="Dewar J."/>
            <person name="Goldberg J."/>
            <person name="Griggs A."/>
            <person name="Gujja S."/>
            <person name="Hansen M."/>
            <person name="Howarth C."/>
            <person name="Imamovic A."/>
            <person name="Larimer J."/>
            <person name="McCowan C."/>
            <person name="Murphy C."/>
            <person name="Neiman D."/>
            <person name="Pearson M."/>
            <person name="Priest M."/>
            <person name="Roberts A."/>
            <person name="Saif S."/>
            <person name="Shea T."/>
            <person name="Sisk P."/>
            <person name="Sykes S."/>
            <person name="Wortman J."/>
            <person name="Nusbaum C."/>
            <person name="Birren B."/>
        </authorList>
    </citation>
    <scope>NUCLEOTIDE SEQUENCE [LARGE SCALE GENOMIC DNA]</scope>
    <source>
        <strain evidence="13 14">NIPH 991</strain>
    </source>
</reference>
<dbReference type="HOGENOM" id="CLU_089568_1_0_6"/>
<proteinExistence type="inferred from homology"/>
<dbReference type="Gene3D" id="3.90.1170.40">
    <property type="entry name" value="Molybdopterin biosynthesis MoaE subunit"/>
    <property type="match status" value="1"/>
</dbReference>
<sequence length="251" mass="28745">MHTFEQTLKQFNRIQDTALTQDSFDPIQDFPECGGIGIFIGTVRNHHEGKAVKALKYTAYTPVSEKMIRQIEQEIQQKFAVAYVRVIHRIGALNIGEKAIIAIAYAAHRCEAFAACEEAVERVKHEVPVWKEEFYLDGTSQYVAGCCIRKDDVEQDLSIQQDSSSQHACKHEHGASDDHLSQHNQPQHHHSQAQQSAHRHSEHNHSFAHHSKSTHLGHTHSEYSSQQKNHEAEQQVLLSKQCEQTIYQWHM</sequence>
<gene>
    <name evidence="13" type="ORF">F964_02131</name>
</gene>
<dbReference type="EC" id="2.8.1.12" evidence="3"/>
<dbReference type="GO" id="GO:0030366">
    <property type="term" value="F:molybdopterin synthase activity"/>
    <property type="evidence" value="ECO:0007669"/>
    <property type="project" value="UniProtKB-EC"/>
</dbReference>
<organism evidence="13 14">
    <name type="scientific">Acinetobacter guillouiae NIPH 991</name>
    <dbReference type="NCBI Taxonomy" id="1217656"/>
    <lineage>
        <taxon>Bacteria</taxon>
        <taxon>Pseudomonadati</taxon>
        <taxon>Pseudomonadota</taxon>
        <taxon>Gammaproteobacteria</taxon>
        <taxon>Moraxellales</taxon>
        <taxon>Moraxellaceae</taxon>
        <taxon>Acinetobacter</taxon>
    </lineage>
</organism>
<evidence type="ECO:0000256" key="3">
    <source>
        <dbReference type="ARBA" id="ARBA00011950"/>
    </source>
</evidence>
<name>N8WZ51_ACIGI</name>
<feature type="region of interest" description="Disordered" evidence="12">
    <location>
        <begin position="158"/>
        <end position="235"/>
    </location>
</feature>
<protein>
    <recommendedName>
        <fullName evidence="4">Molybdopterin synthase catalytic subunit</fullName>
        <ecNumber evidence="3">2.8.1.12</ecNumber>
    </recommendedName>
    <alternativeName>
        <fullName evidence="9">MPT synthase subunit 2</fullName>
    </alternativeName>
    <alternativeName>
        <fullName evidence="7">Molybdenum cofactor biosynthesis protein E</fullName>
    </alternativeName>
    <alternativeName>
        <fullName evidence="8">Molybdopterin-converting factor large subunit</fullName>
    </alternativeName>
    <alternativeName>
        <fullName evidence="10">Molybdopterin-converting factor subunit 2</fullName>
    </alternativeName>
</protein>
<evidence type="ECO:0000256" key="5">
    <source>
        <dbReference type="ARBA" id="ARBA00023150"/>
    </source>
</evidence>
<dbReference type="Proteomes" id="UP000013148">
    <property type="component" value="Unassembled WGS sequence"/>
</dbReference>
<dbReference type="AlphaFoldDB" id="N8WZ51"/>
<evidence type="ECO:0000313" key="13">
    <source>
        <dbReference type="EMBL" id="ENV17417.1"/>
    </source>
</evidence>
<evidence type="ECO:0000256" key="4">
    <source>
        <dbReference type="ARBA" id="ARBA00013858"/>
    </source>
</evidence>
<keyword evidence="5" id="KW-0501">Molybdenum cofactor biosynthesis</keyword>
<evidence type="ECO:0000256" key="7">
    <source>
        <dbReference type="ARBA" id="ARBA00029745"/>
    </source>
</evidence>
<dbReference type="PATRIC" id="fig|1217656.3.peg.2081"/>
<dbReference type="InterPro" id="IPR003448">
    <property type="entry name" value="Mopterin_biosynth_MoaE"/>
</dbReference>
<comment type="subunit">
    <text evidence="6">Heterotetramer of 2 MoaD subunits and 2 MoaE subunits. Also stable as homodimer. The enzyme changes between these two forms during catalysis.</text>
</comment>
<dbReference type="SUPFAM" id="SSF54690">
    <property type="entry name" value="Molybdopterin synthase subunit MoaE"/>
    <property type="match status" value="1"/>
</dbReference>
<dbReference type="InterPro" id="IPR036563">
    <property type="entry name" value="MoaE_sf"/>
</dbReference>
<dbReference type="Pfam" id="PF02391">
    <property type="entry name" value="MoaE"/>
    <property type="match status" value="1"/>
</dbReference>
<evidence type="ECO:0000256" key="11">
    <source>
        <dbReference type="ARBA" id="ARBA00049878"/>
    </source>
</evidence>
<dbReference type="EMBL" id="APPJ01000010">
    <property type="protein sequence ID" value="ENV17417.1"/>
    <property type="molecule type" value="Genomic_DNA"/>
</dbReference>
<comment type="pathway">
    <text evidence="1">Cofactor biosynthesis; molybdopterin biosynthesis.</text>
</comment>
<dbReference type="UniPathway" id="UPA00344"/>
<feature type="compositionally biased region" description="Basic and acidic residues" evidence="12">
    <location>
        <begin position="169"/>
        <end position="181"/>
    </location>
</feature>
<evidence type="ECO:0000256" key="10">
    <source>
        <dbReference type="ARBA" id="ARBA00032474"/>
    </source>
</evidence>
<dbReference type="RefSeq" id="WP_004819903.1">
    <property type="nucleotide sequence ID" value="NZ_KB849456.1"/>
</dbReference>
<feature type="compositionally biased region" description="Basic residues" evidence="12">
    <location>
        <begin position="186"/>
        <end position="218"/>
    </location>
</feature>
<evidence type="ECO:0000256" key="2">
    <source>
        <dbReference type="ARBA" id="ARBA00005426"/>
    </source>
</evidence>
<comment type="catalytic activity">
    <reaction evidence="11">
        <text>2 [molybdopterin-synthase sulfur-carrier protein]-C-terminal-Gly-aminoethanethioate + cyclic pyranopterin phosphate + H2O = molybdopterin + 2 [molybdopterin-synthase sulfur-carrier protein]-C-terminal Gly-Gly + 2 H(+)</text>
        <dbReference type="Rhea" id="RHEA:26333"/>
        <dbReference type="Rhea" id="RHEA-COMP:12202"/>
        <dbReference type="Rhea" id="RHEA-COMP:19907"/>
        <dbReference type="ChEBI" id="CHEBI:15377"/>
        <dbReference type="ChEBI" id="CHEBI:15378"/>
        <dbReference type="ChEBI" id="CHEBI:58698"/>
        <dbReference type="ChEBI" id="CHEBI:59648"/>
        <dbReference type="ChEBI" id="CHEBI:90778"/>
        <dbReference type="ChEBI" id="CHEBI:232372"/>
        <dbReference type="EC" id="2.8.1.12"/>
    </reaction>
</comment>
<comment type="similarity">
    <text evidence="2">Belongs to the MoaE family.</text>
</comment>
<dbReference type="GO" id="GO:0006777">
    <property type="term" value="P:Mo-molybdopterin cofactor biosynthetic process"/>
    <property type="evidence" value="ECO:0007669"/>
    <property type="project" value="UniProtKB-KW"/>
</dbReference>
<evidence type="ECO:0000313" key="14">
    <source>
        <dbReference type="Proteomes" id="UP000013148"/>
    </source>
</evidence>
<evidence type="ECO:0000256" key="9">
    <source>
        <dbReference type="ARBA" id="ARBA00030781"/>
    </source>
</evidence>
<evidence type="ECO:0000256" key="12">
    <source>
        <dbReference type="SAM" id="MobiDB-lite"/>
    </source>
</evidence>
<dbReference type="CDD" id="cd00756">
    <property type="entry name" value="MoaE"/>
    <property type="match status" value="1"/>
</dbReference>
<evidence type="ECO:0000256" key="1">
    <source>
        <dbReference type="ARBA" id="ARBA00005046"/>
    </source>
</evidence>
<dbReference type="PANTHER" id="PTHR23404">
    <property type="entry name" value="MOLYBDOPTERIN SYNTHASE RELATED"/>
    <property type="match status" value="1"/>
</dbReference>
<comment type="caution">
    <text evidence="13">The sequence shown here is derived from an EMBL/GenBank/DDBJ whole genome shotgun (WGS) entry which is preliminary data.</text>
</comment>
<keyword evidence="14" id="KW-1185">Reference proteome</keyword>